<dbReference type="Proteomes" id="UP000055048">
    <property type="component" value="Unassembled WGS sequence"/>
</dbReference>
<proteinExistence type="predicted"/>
<gene>
    <name evidence="1" type="ORF">T05_1721</name>
</gene>
<sequence length="85" mass="9977">MKIKSSKLALSRHQARFSLKNLALIISKKSYQGKHCYQKNFAEAMKFLNMILLIKIITADVSLQGYILKKLWHYEIIPHLMENDQ</sequence>
<accession>A0A0V0U2Z2</accession>
<dbReference type="AlphaFoldDB" id="A0A0V0U2Z2"/>
<evidence type="ECO:0000313" key="2">
    <source>
        <dbReference type="Proteomes" id="UP000055048"/>
    </source>
</evidence>
<reference evidence="1 2" key="1">
    <citation type="submission" date="2015-01" db="EMBL/GenBank/DDBJ databases">
        <title>Evolution of Trichinella species and genotypes.</title>
        <authorList>
            <person name="Korhonen P.K."/>
            <person name="Edoardo P."/>
            <person name="Giuseppe L.R."/>
            <person name="Gasser R.B."/>
        </authorList>
    </citation>
    <scope>NUCLEOTIDE SEQUENCE [LARGE SCALE GENOMIC DNA]</scope>
    <source>
        <strain evidence="1">ISS417</strain>
    </source>
</reference>
<name>A0A0V0U2Z2_9BILA</name>
<protein>
    <submittedName>
        <fullName evidence="1">Uncharacterized protein</fullName>
    </submittedName>
</protein>
<evidence type="ECO:0000313" key="1">
    <source>
        <dbReference type="EMBL" id="KRX45614.1"/>
    </source>
</evidence>
<dbReference type="EMBL" id="JYDJ01000073">
    <property type="protein sequence ID" value="KRX45614.1"/>
    <property type="molecule type" value="Genomic_DNA"/>
</dbReference>
<organism evidence="1 2">
    <name type="scientific">Trichinella murrelli</name>
    <dbReference type="NCBI Taxonomy" id="144512"/>
    <lineage>
        <taxon>Eukaryota</taxon>
        <taxon>Metazoa</taxon>
        <taxon>Ecdysozoa</taxon>
        <taxon>Nematoda</taxon>
        <taxon>Enoplea</taxon>
        <taxon>Dorylaimia</taxon>
        <taxon>Trichinellida</taxon>
        <taxon>Trichinellidae</taxon>
        <taxon>Trichinella</taxon>
    </lineage>
</organism>
<comment type="caution">
    <text evidence="1">The sequence shown here is derived from an EMBL/GenBank/DDBJ whole genome shotgun (WGS) entry which is preliminary data.</text>
</comment>
<keyword evidence="2" id="KW-1185">Reference proteome</keyword>